<dbReference type="EMBL" id="BMAU01021233">
    <property type="protein sequence ID" value="GFY02562.1"/>
    <property type="molecule type" value="Genomic_DNA"/>
</dbReference>
<comment type="caution">
    <text evidence="1">The sequence shown here is derived from an EMBL/GenBank/DDBJ whole genome shotgun (WGS) entry which is preliminary data.</text>
</comment>
<organism evidence="1 2">
    <name type="scientific">Trichonephila clavipes</name>
    <name type="common">Golden silk orbweaver</name>
    <name type="synonym">Nephila clavipes</name>
    <dbReference type="NCBI Taxonomy" id="2585209"/>
    <lineage>
        <taxon>Eukaryota</taxon>
        <taxon>Metazoa</taxon>
        <taxon>Ecdysozoa</taxon>
        <taxon>Arthropoda</taxon>
        <taxon>Chelicerata</taxon>
        <taxon>Arachnida</taxon>
        <taxon>Araneae</taxon>
        <taxon>Araneomorphae</taxon>
        <taxon>Entelegynae</taxon>
        <taxon>Araneoidea</taxon>
        <taxon>Nephilidae</taxon>
        <taxon>Trichonephila</taxon>
    </lineage>
</organism>
<evidence type="ECO:0000313" key="1">
    <source>
        <dbReference type="EMBL" id="GFY02562.1"/>
    </source>
</evidence>
<keyword evidence="2" id="KW-1185">Reference proteome</keyword>
<sequence length="126" mass="13806">MSPRRNKEKFQQLTEFEWVSVIDLGEGGISYHAIGARVQEQLHSDASLEAVDKRAPNNSNNWQWRTETEPMCACMCLPSESTLTTATSFTNVGLVDVCCSRDYVQECLDIGSPSGKPSTIASAMGS</sequence>
<name>A0A8X6S474_TRICX</name>
<proteinExistence type="predicted"/>
<protein>
    <submittedName>
        <fullName evidence="1">Uncharacterized protein</fullName>
    </submittedName>
</protein>
<accession>A0A8X6S474</accession>
<dbReference type="Proteomes" id="UP000887159">
    <property type="component" value="Unassembled WGS sequence"/>
</dbReference>
<gene>
    <name evidence="1" type="ORF">TNCV_3504421</name>
</gene>
<dbReference type="AlphaFoldDB" id="A0A8X6S474"/>
<reference evidence="1" key="1">
    <citation type="submission" date="2020-08" db="EMBL/GenBank/DDBJ databases">
        <title>Multicomponent nature underlies the extraordinary mechanical properties of spider dragline silk.</title>
        <authorList>
            <person name="Kono N."/>
            <person name="Nakamura H."/>
            <person name="Mori M."/>
            <person name="Yoshida Y."/>
            <person name="Ohtoshi R."/>
            <person name="Malay A.D."/>
            <person name="Moran D.A.P."/>
            <person name="Tomita M."/>
            <person name="Numata K."/>
            <person name="Arakawa K."/>
        </authorList>
    </citation>
    <scope>NUCLEOTIDE SEQUENCE</scope>
</reference>
<evidence type="ECO:0000313" key="2">
    <source>
        <dbReference type="Proteomes" id="UP000887159"/>
    </source>
</evidence>